<dbReference type="CDD" id="cd06578">
    <property type="entry name" value="HemD"/>
    <property type="match status" value="1"/>
</dbReference>
<dbReference type="EMBL" id="JAJUOS010000008">
    <property type="protein sequence ID" value="MCE5974208.1"/>
    <property type="molecule type" value="Genomic_DNA"/>
</dbReference>
<keyword evidence="3" id="KW-1185">Reference proteome</keyword>
<reference evidence="2 3" key="1">
    <citation type="submission" date="2021-12" db="EMBL/GenBank/DDBJ databases">
        <title>Sinirhodobacter sp. WL0062 is a bacterium isolated from seawater.</title>
        <authorList>
            <person name="Wang L."/>
            <person name="He W."/>
            <person name="Zhang D.-F."/>
        </authorList>
    </citation>
    <scope>NUCLEOTIDE SEQUENCE [LARGE SCALE GENOMIC DNA]</scope>
    <source>
        <strain evidence="2 3">WL0062</strain>
    </source>
</reference>
<sequence>MTAQSKTFPVLLLTRPEAASRRFAMQFHDRFGPDFNVVIAPLMEIVALAPPIPEAQALIFTSQNAVAPLVALSPAQGRRAYCVGARTADVARKAGFEVIEGPGDARTLMPMIARHHQEGRLLHARGAEVAVAVADILSTAGFETLEAVVYRQEARPIEPDSLALLRGAGVILAPVFSPKSARLLAGLGLRGLAIAAISPSVAEACAEIGPDRLEIAPSPDAEGILEALARLIGSGNGA</sequence>
<dbReference type="SUPFAM" id="SSF69618">
    <property type="entry name" value="HemD-like"/>
    <property type="match status" value="1"/>
</dbReference>
<dbReference type="Pfam" id="PF02602">
    <property type="entry name" value="HEM4"/>
    <property type="match status" value="1"/>
</dbReference>
<comment type="caution">
    <text evidence="2">The sequence shown here is derived from an EMBL/GenBank/DDBJ whole genome shotgun (WGS) entry which is preliminary data.</text>
</comment>
<name>A0ABS8Z074_9RHOB</name>
<evidence type="ECO:0000313" key="2">
    <source>
        <dbReference type="EMBL" id="MCE5974208.1"/>
    </source>
</evidence>
<proteinExistence type="predicted"/>
<accession>A0ABS8Z074</accession>
<dbReference type="InterPro" id="IPR036108">
    <property type="entry name" value="4pyrrol_syn_uPrphyn_synt_sf"/>
</dbReference>
<evidence type="ECO:0000259" key="1">
    <source>
        <dbReference type="Pfam" id="PF02602"/>
    </source>
</evidence>
<evidence type="ECO:0000313" key="3">
    <source>
        <dbReference type="Proteomes" id="UP001521181"/>
    </source>
</evidence>
<feature type="domain" description="Tetrapyrrole biosynthesis uroporphyrinogen III synthase" evidence="1">
    <location>
        <begin position="35"/>
        <end position="225"/>
    </location>
</feature>
<gene>
    <name evidence="2" type="ORF">LZA78_12000</name>
</gene>
<organism evidence="2 3">
    <name type="scientific">Rhodobacter flavimaris</name>
    <dbReference type="NCBI Taxonomy" id="2907145"/>
    <lineage>
        <taxon>Bacteria</taxon>
        <taxon>Pseudomonadati</taxon>
        <taxon>Pseudomonadota</taxon>
        <taxon>Alphaproteobacteria</taxon>
        <taxon>Rhodobacterales</taxon>
        <taxon>Rhodobacter group</taxon>
        <taxon>Rhodobacter</taxon>
    </lineage>
</organism>
<dbReference type="RefSeq" id="WP_233677177.1">
    <property type="nucleotide sequence ID" value="NZ_JAJUOS010000008.1"/>
</dbReference>
<dbReference type="InterPro" id="IPR003754">
    <property type="entry name" value="4pyrrol_synth_uPrphyn_synth"/>
</dbReference>
<dbReference type="Proteomes" id="UP001521181">
    <property type="component" value="Unassembled WGS sequence"/>
</dbReference>
<protein>
    <submittedName>
        <fullName evidence="2">Uroporphyrinogen-III synthase</fullName>
    </submittedName>
</protein>
<dbReference type="Gene3D" id="3.40.50.10090">
    <property type="match status" value="2"/>
</dbReference>